<feature type="non-terminal residue" evidence="1">
    <location>
        <position position="1"/>
    </location>
</feature>
<dbReference type="Proteomes" id="UP001432027">
    <property type="component" value="Unassembled WGS sequence"/>
</dbReference>
<comment type="caution">
    <text evidence="1">The sequence shown here is derived from an EMBL/GenBank/DDBJ whole genome shotgun (WGS) entry which is preliminary data.</text>
</comment>
<evidence type="ECO:0000313" key="2">
    <source>
        <dbReference type="Proteomes" id="UP001432027"/>
    </source>
</evidence>
<protein>
    <submittedName>
        <fullName evidence="1">Uncharacterized protein</fullName>
    </submittedName>
</protein>
<dbReference type="EMBL" id="BTSX01000005">
    <property type="protein sequence ID" value="GMT02320.1"/>
    <property type="molecule type" value="Genomic_DNA"/>
</dbReference>
<accession>A0AAV5U7E9</accession>
<proteinExistence type="predicted"/>
<dbReference type="AlphaFoldDB" id="A0AAV5U7E9"/>
<keyword evidence="2" id="KW-1185">Reference proteome</keyword>
<feature type="non-terminal residue" evidence="1">
    <location>
        <position position="114"/>
    </location>
</feature>
<name>A0AAV5U7E9_9BILA</name>
<sequence>LALGGIIVGADDVVALGVLLVALAAARRLGEAVLLESSEFVRDLLVQLLLVLFSLFRDALLAVGIETELLHDLSLSLVHVALAAARRPREANHLESAVLLRDLGVQLLLVLRGL</sequence>
<reference evidence="1" key="1">
    <citation type="submission" date="2023-10" db="EMBL/GenBank/DDBJ databases">
        <title>Genome assembly of Pristionchus species.</title>
        <authorList>
            <person name="Yoshida K."/>
            <person name="Sommer R.J."/>
        </authorList>
    </citation>
    <scope>NUCLEOTIDE SEQUENCE</scope>
    <source>
        <strain evidence="1">RS0144</strain>
    </source>
</reference>
<organism evidence="1 2">
    <name type="scientific">Pristionchus entomophagus</name>
    <dbReference type="NCBI Taxonomy" id="358040"/>
    <lineage>
        <taxon>Eukaryota</taxon>
        <taxon>Metazoa</taxon>
        <taxon>Ecdysozoa</taxon>
        <taxon>Nematoda</taxon>
        <taxon>Chromadorea</taxon>
        <taxon>Rhabditida</taxon>
        <taxon>Rhabditina</taxon>
        <taxon>Diplogasteromorpha</taxon>
        <taxon>Diplogasteroidea</taxon>
        <taxon>Neodiplogasteridae</taxon>
        <taxon>Pristionchus</taxon>
    </lineage>
</organism>
<gene>
    <name evidence="1" type="ORF">PENTCL1PPCAC_24494</name>
</gene>
<evidence type="ECO:0000313" key="1">
    <source>
        <dbReference type="EMBL" id="GMT02320.1"/>
    </source>
</evidence>